<keyword evidence="2" id="KW-1185">Reference proteome</keyword>
<reference evidence="1" key="1">
    <citation type="submission" date="2020-07" db="EMBL/GenBank/DDBJ databases">
        <title>Multicomponent nature underlies the extraordinary mechanical properties of spider dragline silk.</title>
        <authorList>
            <person name="Kono N."/>
            <person name="Nakamura H."/>
            <person name="Mori M."/>
            <person name="Yoshida Y."/>
            <person name="Ohtoshi R."/>
            <person name="Malay A.D."/>
            <person name="Moran D.A.P."/>
            <person name="Tomita M."/>
            <person name="Numata K."/>
            <person name="Arakawa K."/>
        </authorList>
    </citation>
    <scope>NUCLEOTIDE SEQUENCE</scope>
</reference>
<evidence type="ECO:0000313" key="2">
    <source>
        <dbReference type="Proteomes" id="UP000887116"/>
    </source>
</evidence>
<name>A0A8X6LGP0_TRICU</name>
<evidence type="ECO:0000313" key="1">
    <source>
        <dbReference type="EMBL" id="GFR09175.1"/>
    </source>
</evidence>
<proteinExistence type="predicted"/>
<protein>
    <submittedName>
        <fullName evidence="1">Uncharacterized protein</fullName>
    </submittedName>
</protein>
<accession>A0A8X6LGP0</accession>
<feature type="non-terminal residue" evidence="1">
    <location>
        <position position="1"/>
    </location>
</feature>
<sequence length="35" mass="4233">KLHIVLKVFLQYQQFQLALSSIIYHKNGNKFIRIM</sequence>
<comment type="caution">
    <text evidence="1">The sequence shown here is derived from an EMBL/GenBank/DDBJ whole genome shotgun (WGS) entry which is preliminary data.</text>
</comment>
<dbReference type="EMBL" id="BMAO01006504">
    <property type="protein sequence ID" value="GFR09175.1"/>
    <property type="molecule type" value="Genomic_DNA"/>
</dbReference>
<organism evidence="1 2">
    <name type="scientific">Trichonephila clavata</name>
    <name type="common">Joro spider</name>
    <name type="synonym">Nephila clavata</name>
    <dbReference type="NCBI Taxonomy" id="2740835"/>
    <lineage>
        <taxon>Eukaryota</taxon>
        <taxon>Metazoa</taxon>
        <taxon>Ecdysozoa</taxon>
        <taxon>Arthropoda</taxon>
        <taxon>Chelicerata</taxon>
        <taxon>Arachnida</taxon>
        <taxon>Araneae</taxon>
        <taxon>Araneomorphae</taxon>
        <taxon>Entelegynae</taxon>
        <taxon>Araneoidea</taxon>
        <taxon>Nephilidae</taxon>
        <taxon>Trichonephila</taxon>
    </lineage>
</organism>
<dbReference type="AlphaFoldDB" id="A0A8X6LGP0"/>
<dbReference type="Proteomes" id="UP000887116">
    <property type="component" value="Unassembled WGS sequence"/>
</dbReference>
<gene>
    <name evidence="1" type="ORF">TNCT_451031</name>
</gene>